<feature type="transmembrane region" description="Helical" evidence="1">
    <location>
        <begin position="68"/>
        <end position="86"/>
    </location>
</feature>
<keyword evidence="1" id="KW-1133">Transmembrane helix</keyword>
<accession>A0A6I3KRL6</accession>
<evidence type="ECO:0008006" key="4">
    <source>
        <dbReference type="Google" id="ProtNLM"/>
    </source>
</evidence>
<proteinExistence type="predicted"/>
<keyword evidence="1" id="KW-0812">Transmembrane</keyword>
<dbReference type="EMBL" id="WMBQ01000002">
    <property type="protein sequence ID" value="MTD96287.1"/>
    <property type="molecule type" value="Genomic_DNA"/>
</dbReference>
<dbReference type="AlphaFoldDB" id="A0A6I3KRL6"/>
<comment type="caution">
    <text evidence="2">The sequence shown here is derived from an EMBL/GenBank/DDBJ whole genome shotgun (WGS) entry which is preliminary data.</text>
</comment>
<protein>
    <recommendedName>
        <fullName evidence="4">Membrane-anchored ribosome-binding protein, inhibits growth in stationary phase, ElaB/YqjD/DUF883 family</fullName>
    </recommendedName>
</protein>
<organism evidence="2 3">
    <name type="scientific">Hyphomicrobium album</name>
    <dbReference type="NCBI Taxonomy" id="2665159"/>
    <lineage>
        <taxon>Bacteria</taxon>
        <taxon>Pseudomonadati</taxon>
        <taxon>Pseudomonadota</taxon>
        <taxon>Alphaproteobacteria</taxon>
        <taxon>Hyphomicrobiales</taxon>
        <taxon>Hyphomicrobiaceae</taxon>
        <taxon>Hyphomicrobium</taxon>
    </lineage>
</organism>
<dbReference type="RefSeq" id="WP_154740726.1">
    <property type="nucleotide sequence ID" value="NZ_WMBQ01000002.1"/>
</dbReference>
<sequence>MKEVSSAARSVQDTAETTIAELRDSVSALAKEVATIAERRTRAARETAVESAEAGAAELRRTIRRQPAVSMAVAAAAGAVLALLVVPRFGRAAAPVSRWDRYAPNVTRADLYDLADNIQRSVSRAAHSVAAPVTPAFERMVDALSRADTSTFNSILDRAGSWFQKAQDKAKQKMS</sequence>
<keyword evidence="3" id="KW-1185">Reference proteome</keyword>
<dbReference type="Proteomes" id="UP000440694">
    <property type="component" value="Unassembled WGS sequence"/>
</dbReference>
<keyword evidence="1" id="KW-0472">Membrane</keyword>
<reference evidence="2 3" key="1">
    <citation type="submission" date="2019-11" db="EMBL/GenBank/DDBJ databases">
        <title>Identification of a novel strain.</title>
        <authorList>
            <person name="Xu Q."/>
            <person name="Wang G."/>
        </authorList>
    </citation>
    <scope>NUCLEOTIDE SEQUENCE [LARGE SCALE GENOMIC DNA]</scope>
    <source>
        <strain evidence="3">xq</strain>
    </source>
</reference>
<name>A0A6I3KRL6_9HYPH</name>
<evidence type="ECO:0000313" key="3">
    <source>
        <dbReference type="Proteomes" id="UP000440694"/>
    </source>
</evidence>
<evidence type="ECO:0000256" key="1">
    <source>
        <dbReference type="SAM" id="Phobius"/>
    </source>
</evidence>
<gene>
    <name evidence="2" type="ORF">GIW81_18255</name>
</gene>
<evidence type="ECO:0000313" key="2">
    <source>
        <dbReference type="EMBL" id="MTD96287.1"/>
    </source>
</evidence>